<evidence type="ECO:0000313" key="10">
    <source>
        <dbReference type="Proteomes" id="UP001177023"/>
    </source>
</evidence>
<dbReference type="GO" id="GO:0000977">
    <property type="term" value="F:RNA polymerase II transcription regulatory region sequence-specific DNA binding"/>
    <property type="evidence" value="ECO:0007669"/>
    <property type="project" value="TreeGrafter"/>
</dbReference>
<evidence type="ECO:0000256" key="2">
    <source>
        <dbReference type="ARBA" id="ARBA00023125"/>
    </source>
</evidence>
<evidence type="ECO:0000256" key="5">
    <source>
        <dbReference type="PROSITE-ProRule" id="PRU00108"/>
    </source>
</evidence>
<evidence type="ECO:0000256" key="4">
    <source>
        <dbReference type="ARBA" id="ARBA00023242"/>
    </source>
</evidence>
<keyword evidence="2 5" id="KW-0238">DNA-binding</keyword>
<dbReference type="InterPro" id="IPR017970">
    <property type="entry name" value="Homeobox_CS"/>
</dbReference>
<feature type="region of interest" description="Disordered" evidence="7">
    <location>
        <begin position="165"/>
        <end position="198"/>
    </location>
</feature>
<evidence type="ECO:0000313" key="9">
    <source>
        <dbReference type="EMBL" id="CAJ0583525.1"/>
    </source>
</evidence>
<organism evidence="9 10">
    <name type="scientific">Mesorhabditis spiculigera</name>
    <dbReference type="NCBI Taxonomy" id="96644"/>
    <lineage>
        <taxon>Eukaryota</taxon>
        <taxon>Metazoa</taxon>
        <taxon>Ecdysozoa</taxon>
        <taxon>Nematoda</taxon>
        <taxon>Chromadorea</taxon>
        <taxon>Rhabditida</taxon>
        <taxon>Rhabditina</taxon>
        <taxon>Rhabditomorpha</taxon>
        <taxon>Rhabditoidea</taxon>
        <taxon>Rhabditidae</taxon>
        <taxon>Mesorhabditinae</taxon>
        <taxon>Mesorhabditis</taxon>
    </lineage>
</organism>
<dbReference type="PANTHER" id="PTHR24329">
    <property type="entry name" value="HOMEOBOX PROTEIN ARISTALESS"/>
    <property type="match status" value="1"/>
</dbReference>
<dbReference type="SMART" id="SM00389">
    <property type="entry name" value="HOX"/>
    <property type="match status" value="1"/>
</dbReference>
<evidence type="ECO:0000256" key="1">
    <source>
        <dbReference type="ARBA" id="ARBA00004123"/>
    </source>
</evidence>
<name>A0AA36DBW2_9BILA</name>
<dbReference type="SUPFAM" id="SSF46689">
    <property type="entry name" value="Homeodomain-like"/>
    <property type="match status" value="1"/>
</dbReference>
<dbReference type="EMBL" id="CATQJA010002665">
    <property type="protein sequence ID" value="CAJ0583525.1"/>
    <property type="molecule type" value="Genomic_DNA"/>
</dbReference>
<sequence length="319" mass="37061">MEEGPAWPGYPPAIPVIPSTCSGMLHRRLNTQPPGNEDPYRLNFDNYRKHYDALDESEEAKKRRLRTNFTEEQSLILEKAFLASHYPDQNSKRAMAINLEIPEDRITVWFQNRRAKWRRKEIKDKDGYRRYHTVGYHPDLPLAYPFGTYQDLQEMQMQQQMRQHQPPMHHHEMPPPAQSHEQHLHEQQMAQHPPELEPELPDQPPALQAEAPVQEINEHEARQAHHLQQAHPAPIFDHHVLNLAALQTNPNPPVHLYAPCVAVMESLHPNSHQLPTHLEDMASTSSSHQTSVTTQHQMLQSYCPLTNENLTYAYFPPPL</sequence>
<evidence type="ECO:0000256" key="3">
    <source>
        <dbReference type="ARBA" id="ARBA00023155"/>
    </source>
</evidence>
<dbReference type="Gene3D" id="1.10.10.60">
    <property type="entry name" value="Homeodomain-like"/>
    <property type="match status" value="1"/>
</dbReference>
<gene>
    <name evidence="9" type="ORF">MSPICULIGERA_LOCUS21598</name>
</gene>
<dbReference type="GO" id="GO:0000981">
    <property type="term" value="F:DNA-binding transcription factor activity, RNA polymerase II-specific"/>
    <property type="evidence" value="ECO:0007669"/>
    <property type="project" value="InterPro"/>
</dbReference>
<evidence type="ECO:0000259" key="8">
    <source>
        <dbReference type="PROSITE" id="PS50071"/>
    </source>
</evidence>
<feature type="DNA-binding region" description="Homeobox" evidence="5">
    <location>
        <begin position="62"/>
        <end position="121"/>
    </location>
</feature>
<comment type="caution">
    <text evidence="9">The sequence shown here is derived from an EMBL/GenBank/DDBJ whole genome shotgun (WGS) entry which is preliminary data.</text>
</comment>
<dbReference type="PROSITE" id="PS50071">
    <property type="entry name" value="HOMEOBOX_2"/>
    <property type="match status" value="1"/>
</dbReference>
<feature type="domain" description="Homeobox" evidence="8">
    <location>
        <begin position="60"/>
        <end position="120"/>
    </location>
</feature>
<dbReference type="InterPro" id="IPR001356">
    <property type="entry name" value="HD"/>
</dbReference>
<accession>A0AA36DBW2</accession>
<protein>
    <recommendedName>
        <fullName evidence="8">Homeobox domain-containing protein</fullName>
    </recommendedName>
</protein>
<dbReference type="InterPro" id="IPR050649">
    <property type="entry name" value="Paired_Homeobox_TFs"/>
</dbReference>
<dbReference type="GO" id="GO:0005634">
    <property type="term" value="C:nucleus"/>
    <property type="evidence" value="ECO:0007669"/>
    <property type="project" value="UniProtKB-SubCell"/>
</dbReference>
<reference evidence="9" key="1">
    <citation type="submission" date="2023-06" db="EMBL/GenBank/DDBJ databases">
        <authorList>
            <person name="Delattre M."/>
        </authorList>
    </citation>
    <scope>NUCLEOTIDE SEQUENCE</scope>
    <source>
        <strain evidence="9">AF72</strain>
    </source>
</reference>
<feature type="non-terminal residue" evidence="9">
    <location>
        <position position="1"/>
    </location>
</feature>
<keyword evidence="10" id="KW-1185">Reference proteome</keyword>
<keyword evidence="3 5" id="KW-0371">Homeobox</keyword>
<evidence type="ECO:0000256" key="6">
    <source>
        <dbReference type="RuleBase" id="RU000682"/>
    </source>
</evidence>
<keyword evidence="4 5" id="KW-0539">Nucleus</keyword>
<dbReference type="PANTHER" id="PTHR24329:SF543">
    <property type="entry name" value="FI01017P-RELATED"/>
    <property type="match status" value="1"/>
</dbReference>
<evidence type="ECO:0000256" key="7">
    <source>
        <dbReference type="SAM" id="MobiDB-lite"/>
    </source>
</evidence>
<dbReference type="AlphaFoldDB" id="A0AA36DBW2"/>
<dbReference type="CDD" id="cd00086">
    <property type="entry name" value="homeodomain"/>
    <property type="match status" value="1"/>
</dbReference>
<dbReference type="InterPro" id="IPR009057">
    <property type="entry name" value="Homeodomain-like_sf"/>
</dbReference>
<dbReference type="PROSITE" id="PS00027">
    <property type="entry name" value="HOMEOBOX_1"/>
    <property type="match status" value="1"/>
</dbReference>
<proteinExistence type="predicted"/>
<dbReference type="Pfam" id="PF00046">
    <property type="entry name" value="Homeodomain"/>
    <property type="match status" value="1"/>
</dbReference>
<comment type="subcellular location">
    <subcellularLocation>
        <location evidence="1 5 6">Nucleus</location>
    </subcellularLocation>
</comment>
<dbReference type="Proteomes" id="UP001177023">
    <property type="component" value="Unassembled WGS sequence"/>
</dbReference>